<dbReference type="SUPFAM" id="SSF55874">
    <property type="entry name" value="ATPase domain of HSP90 chaperone/DNA topoisomerase II/histidine kinase"/>
    <property type="match status" value="1"/>
</dbReference>
<dbReference type="Gene3D" id="3.30.565.10">
    <property type="entry name" value="Histidine kinase-like ATPase, C-terminal domain"/>
    <property type="match status" value="1"/>
</dbReference>
<keyword evidence="1" id="KW-0812">Transmembrane</keyword>
<dbReference type="InterPro" id="IPR011123">
    <property type="entry name" value="Y_Y_Y"/>
</dbReference>
<keyword evidence="5" id="KW-1185">Reference proteome</keyword>
<evidence type="ECO:0000259" key="3">
    <source>
        <dbReference type="Pfam" id="PF07495"/>
    </source>
</evidence>
<accession>A0A5C6S0D0</accession>
<proteinExistence type="predicted"/>
<comment type="caution">
    <text evidence="4">The sequence shown here is derived from an EMBL/GenBank/DDBJ whole genome shotgun (WGS) entry which is preliminary data.</text>
</comment>
<dbReference type="GO" id="GO:0000155">
    <property type="term" value="F:phosphorelay sensor kinase activity"/>
    <property type="evidence" value="ECO:0007669"/>
    <property type="project" value="InterPro"/>
</dbReference>
<dbReference type="Proteomes" id="UP000321580">
    <property type="component" value="Unassembled WGS sequence"/>
</dbReference>
<sequence length="1036" mass="115035">MTTVRAVGRDKWHSTLVLVALLHCLVPVGALYAQYLPFTHYTVDDGLPTNAVYGGLQSRNGYIWFCTEKGVSRFDGYTFRNFTVADGLSLNDVWDLREDRHGRIWLSSFSGKLTVIDGEEVYHLFEAKSPAFSGLQVFQTGEKVWAVAEGLNFLLKPQGEGSPLDTVPFDASRLSRSQKGEPLDIPLFLSPDSLMRIQSGPPRVTIESLASGESNSYTLPGFTAEVAEEMAALEGMVAKSWAGGGMIRYGGGSTLYFFDIKGWKLKRIDLTSYLDRIPDLVRFQELGPNFLIQTNLGMLVLSPGGTVLDVINLDESQLCNIHRTFSDREGNIWVCTKENGVAFLTAQQRNSQLMPSDVRQDVGVMHLAQGKEGQLYAGTRNGRVYALKGNRLEGMIAPGKRALNDNQEVRALRVAPWGELWLARSTMGVERFRLSGGKVQKHWLSQEGAEVFGGQGLHDLPGTDSTVIVGNKDFAFHAKNNWVAIARGGISMVGVLDENHKVKSWQRVSEKRAYSSAFDAEGRLWLGHLDGLSRYSPAGGGAWNEDASLLPGEYILDVQVDEQGRVWAGTDGFGLMVWDGHRLSQVKGTEGMRVQGMAIGGHRLWLATNEGVIQVVIGEPVAGSRVEVAFTRANGLPSIEVNAVAVDSTYLYAGTSKGLARLLRRPVYFNFRPPLLTVAPPSGLNVEPQLAHCEAGLFCFRAPPPELIFRFTGLSFKSQQKIKYYYQLEGVDAEVRQAATREARYTDVPPGDYRFTVLAEDVEGLRSEVAEVRVRISSNFYEQALPWLLLILALGFGGIALHKLRMHRMRQANAREAALSKQFAELELRALQAQMNPHFVFNAFSAIQYFIQINDREQADRYLSKFALLMRQFLESSKSRYLSLEQEARLIRLYVELEQLRFPGQLAFDFQLHPSINAGTTLIPAMLLQPFVENAINHGLFHKKSGGKLTIVVRPGVQDGLQCIIEDNGVGRKAAALMQQRAGRSHRSRAMRMTSERLNAIRVIEGYDVKVETEDLYGPHGEAVGTKVVIEVPEID</sequence>
<dbReference type="SUPFAM" id="SSF50998">
    <property type="entry name" value="Quinoprotein alcohol dehydrogenase-like"/>
    <property type="match status" value="1"/>
</dbReference>
<dbReference type="Gene3D" id="2.60.40.10">
    <property type="entry name" value="Immunoglobulins"/>
    <property type="match status" value="1"/>
</dbReference>
<dbReference type="OrthoDB" id="9809670at2"/>
<evidence type="ECO:0000259" key="2">
    <source>
        <dbReference type="Pfam" id="PF06580"/>
    </source>
</evidence>
<evidence type="ECO:0000313" key="4">
    <source>
        <dbReference type="EMBL" id="TXB68286.1"/>
    </source>
</evidence>
<evidence type="ECO:0000256" key="1">
    <source>
        <dbReference type="SAM" id="Phobius"/>
    </source>
</evidence>
<dbReference type="SUPFAM" id="SSF63825">
    <property type="entry name" value="YWTD domain"/>
    <property type="match status" value="1"/>
</dbReference>
<feature type="domain" description="Signal transduction histidine kinase internal region" evidence="2">
    <location>
        <begin position="827"/>
        <end position="905"/>
    </location>
</feature>
<dbReference type="InterPro" id="IPR013783">
    <property type="entry name" value="Ig-like_fold"/>
</dbReference>
<dbReference type="InterPro" id="IPR011047">
    <property type="entry name" value="Quinoprotein_ADH-like_sf"/>
</dbReference>
<name>A0A5C6S0D0_9BACT</name>
<feature type="domain" description="Two component regulator three Y" evidence="3">
    <location>
        <begin position="716"/>
        <end position="776"/>
    </location>
</feature>
<dbReference type="InterPro" id="IPR011110">
    <property type="entry name" value="Reg_prop"/>
</dbReference>
<organism evidence="4 5">
    <name type="scientific">Phaeodactylibacter luteus</name>
    <dbReference type="NCBI Taxonomy" id="1564516"/>
    <lineage>
        <taxon>Bacteria</taxon>
        <taxon>Pseudomonadati</taxon>
        <taxon>Bacteroidota</taxon>
        <taxon>Saprospiria</taxon>
        <taxon>Saprospirales</taxon>
        <taxon>Haliscomenobacteraceae</taxon>
        <taxon>Phaeodactylibacter</taxon>
    </lineage>
</organism>
<evidence type="ECO:0000313" key="5">
    <source>
        <dbReference type="Proteomes" id="UP000321580"/>
    </source>
</evidence>
<reference evidence="4 5" key="1">
    <citation type="submission" date="2019-08" db="EMBL/GenBank/DDBJ databases">
        <title>Genome of Phaeodactylibacter luteus.</title>
        <authorList>
            <person name="Bowman J.P."/>
        </authorList>
    </citation>
    <scope>NUCLEOTIDE SEQUENCE [LARGE SCALE GENOMIC DNA]</scope>
    <source>
        <strain evidence="4 5">KCTC 42180</strain>
    </source>
</reference>
<dbReference type="PANTHER" id="PTHR34220:SF7">
    <property type="entry name" value="SENSOR HISTIDINE KINASE YPDA"/>
    <property type="match status" value="1"/>
</dbReference>
<dbReference type="Pfam" id="PF07494">
    <property type="entry name" value="Reg_prop"/>
    <property type="match status" value="1"/>
</dbReference>
<keyword evidence="1" id="KW-1133">Transmembrane helix</keyword>
<evidence type="ECO:0008006" key="6">
    <source>
        <dbReference type="Google" id="ProtNLM"/>
    </source>
</evidence>
<gene>
    <name evidence="4" type="ORF">FRY97_02585</name>
</gene>
<dbReference type="InterPro" id="IPR010559">
    <property type="entry name" value="Sig_transdc_His_kin_internal"/>
</dbReference>
<dbReference type="EMBL" id="VOOR01000004">
    <property type="protein sequence ID" value="TXB68286.1"/>
    <property type="molecule type" value="Genomic_DNA"/>
</dbReference>
<dbReference type="Pfam" id="PF07495">
    <property type="entry name" value="Y_Y_Y"/>
    <property type="match status" value="1"/>
</dbReference>
<dbReference type="InterPro" id="IPR036890">
    <property type="entry name" value="HATPase_C_sf"/>
</dbReference>
<dbReference type="AlphaFoldDB" id="A0A5C6S0D0"/>
<dbReference type="InterPro" id="IPR015943">
    <property type="entry name" value="WD40/YVTN_repeat-like_dom_sf"/>
</dbReference>
<dbReference type="Gene3D" id="2.130.10.10">
    <property type="entry name" value="YVTN repeat-like/Quinoprotein amine dehydrogenase"/>
    <property type="match status" value="3"/>
</dbReference>
<keyword evidence="1" id="KW-0472">Membrane</keyword>
<dbReference type="GO" id="GO:0016020">
    <property type="term" value="C:membrane"/>
    <property type="evidence" value="ECO:0007669"/>
    <property type="project" value="InterPro"/>
</dbReference>
<dbReference type="PANTHER" id="PTHR34220">
    <property type="entry name" value="SENSOR HISTIDINE KINASE YPDA"/>
    <property type="match status" value="1"/>
</dbReference>
<feature type="transmembrane region" description="Helical" evidence="1">
    <location>
        <begin position="784"/>
        <end position="801"/>
    </location>
</feature>
<dbReference type="InterPro" id="IPR050640">
    <property type="entry name" value="Bact_2-comp_sensor_kinase"/>
</dbReference>
<protein>
    <recommendedName>
        <fullName evidence="6">Signal transduction histidine kinase internal region domain-containing protein</fullName>
    </recommendedName>
</protein>
<dbReference type="Pfam" id="PF06580">
    <property type="entry name" value="His_kinase"/>
    <property type="match status" value="1"/>
</dbReference>